<organism evidence="1 2">
    <name type="scientific">Pararhodospirillum oryzae</name>
    <dbReference type="NCBI Taxonomy" id="478448"/>
    <lineage>
        <taxon>Bacteria</taxon>
        <taxon>Pseudomonadati</taxon>
        <taxon>Pseudomonadota</taxon>
        <taxon>Alphaproteobacteria</taxon>
        <taxon>Rhodospirillales</taxon>
        <taxon>Rhodospirillaceae</taxon>
        <taxon>Pararhodospirillum</taxon>
    </lineage>
</organism>
<dbReference type="Proteomes" id="UP000321567">
    <property type="component" value="Unassembled WGS sequence"/>
</dbReference>
<dbReference type="PROSITE" id="PS51257">
    <property type="entry name" value="PROKAR_LIPOPROTEIN"/>
    <property type="match status" value="1"/>
</dbReference>
<evidence type="ECO:0000313" key="1">
    <source>
        <dbReference type="EMBL" id="GEO80823.1"/>
    </source>
</evidence>
<keyword evidence="2" id="KW-1185">Reference proteome</keyword>
<proteinExistence type="predicted"/>
<gene>
    <name evidence="1" type="ORF">ROR02_09540</name>
</gene>
<dbReference type="RefSeq" id="WP_147162871.1">
    <property type="nucleotide sequence ID" value="NZ_BJZO01000017.1"/>
</dbReference>
<sequence>MSPVLSRRRAGVSLALGALGLAGCGFRSALADRPGPGGTASVPALLGLIYVHRVESGGDDDTRLAQALRNALLDRMGLPDRPAFGLAISVRRALTGSGINLAGKITHQTLTANATFTLRALNQEGAEAPRDLVFGTESAWSSFDRLDSPFADRVAVRDLDDRVAHSLADQIYTRIAAYFVEVGGPTRRG</sequence>
<comment type="caution">
    <text evidence="1">The sequence shown here is derived from an EMBL/GenBank/DDBJ whole genome shotgun (WGS) entry which is preliminary data.</text>
</comment>
<dbReference type="OrthoDB" id="7360980at2"/>
<reference evidence="1 2" key="1">
    <citation type="submission" date="2019-07" db="EMBL/GenBank/DDBJ databases">
        <title>Whole genome shotgun sequence of Rhodospirillum oryzae NBRC 107573.</title>
        <authorList>
            <person name="Hosoyama A."/>
            <person name="Uohara A."/>
            <person name="Ohji S."/>
            <person name="Ichikawa N."/>
        </authorList>
    </citation>
    <scope>NUCLEOTIDE SEQUENCE [LARGE SCALE GENOMIC DNA]</scope>
    <source>
        <strain evidence="1 2">NBRC 107573</strain>
    </source>
</reference>
<evidence type="ECO:0000313" key="2">
    <source>
        <dbReference type="Proteomes" id="UP000321567"/>
    </source>
</evidence>
<name>A0A512H5V1_9PROT</name>
<dbReference type="Gene3D" id="3.30.160.150">
    <property type="entry name" value="Lipoprotein like domain"/>
    <property type="match status" value="1"/>
</dbReference>
<dbReference type="EMBL" id="BJZO01000017">
    <property type="protein sequence ID" value="GEO80823.1"/>
    <property type="molecule type" value="Genomic_DNA"/>
</dbReference>
<protein>
    <submittedName>
        <fullName evidence="1">Twin-arginine translocation pathway signal protein</fullName>
    </submittedName>
</protein>
<dbReference type="AlphaFoldDB" id="A0A512H5V1"/>
<accession>A0A512H5V1</accession>